<dbReference type="Proteomes" id="UP000620559">
    <property type="component" value="Unassembled WGS sequence"/>
</dbReference>
<keyword evidence="1" id="KW-0732">Signal</keyword>
<reference evidence="3" key="1">
    <citation type="submission" date="2020-10" db="EMBL/GenBank/DDBJ databases">
        <authorList>
            <person name="Castelo-Branco R."/>
            <person name="Eusebio N."/>
            <person name="Adriana R."/>
            <person name="Vieira A."/>
            <person name="Brugerolle De Fraissinette N."/>
            <person name="Rezende De Castro R."/>
            <person name="Schneider M.P."/>
            <person name="Vasconcelos V."/>
            <person name="Leao P.N."/>
        </authorList>
    </citation>
    <scope>NUCLEOTIDE SEQUENCE</scope>
    <source>
        <strain evidence="3">LEGE 06105</strain>
    </source>
</reference>
<sequence>MTVALAVIGFGSFAAPAHASSEAYIGEVDLYPYNFCPRGTAEAKGQLLAINSNQALFSLLGTNYGGNGATTFGLPDLQGRVPIGDGQGLGLPSHRLGEKGSQKITLNADNTKPQQDQNLQPYLTMKYCIALEGIYPSRN</sequence>
<dbReference type="Pfam" id="PF07484">
    <property type="entry name" value="Collar"/>
    <property type="match status" value="1"/>
</dbReference>
<name>A0A8J7F781_9CYAN</name>
<dbReference type="Gene3D" id="3.90.1340.10">
    <property type="entry name" value="Phage tail collar domain"/>
    <property type="match status" value="1"/>
</dbReference>
<evidence type="ECO:0000313" key="4">
    <source>
        <dbReference type="Proteomes" id="UP000620559"/>
    </source>
</evidence>
<dbReference type="EMBL" id="JADEWL010000197">
    <property type="protein sequence ID" value="MBE9216720.1"/>
    <property type="molecule type" value="Genomic_DNA"/>
</dbReference>
<comment type="caution">
    <text evidence="3">The sequence shown here is derived from an EMBL/GenBank/DDBJ whole genome shotgun (WGS) entry which is preliminary data.</text>
</comment>
<dbReference type="InterPro" id="IPR037053">
    <property type="entry name" value="Phage_tail_collar_dom_sf"/>
</dbReference>
<proteinExistence type="predicted"/>
<feature type="chain" id="PRO_5035151399" evidence="1">
    <location>
        <begin position="20"/>
        <end position="139"/>
    </location>
</feature>
<dbReference type="AlphaFoldDB" id="A0A8J7F781"/>
<accession>A0A8J7F781</accession>
<feature type="signal peptide" evidence="1">
    <location>
        <begin position="1"/>
        <end position="19"/>
    </location>
</feature>
<gene>
    <name evidence="3" type="ORF">IQ247_29390</name>
</gene>
<feature type="domain" description="Phage tail collar" evidence="2">
    <location>
        <begin position="26"/>
        <end position="82"/>
    </location>
</feature>
<evidence type="ECO:0000313" key="3">
    <source>
        <dbReference type="EMBL" id="MBE9216720.1"/>
    </source>
</evidence>
<evidence type="ECO:0000256" key="1">
    <source>
        <dbReference type="SAM" id="SignalP"/>
    </source>
</evidence>
<dbReference type="SUPFAM" id="SSF88874">
    <property type="entry name" value="Receptor-binding domain of short tail fibre protein gp12"/>
    <property type="match status" value="1"/>
</dbReference>
<organism evidence="3 4">
    <name type="scientific">Plectonema cf. radiosum LEGE 06105</name>
    <dbReference type="NCBI Taxonomy" id="945769"/>
    <lineage>
        <taxon>Bacteria</taxon>
        <taxon>Bacillati</taxon>
        <taxon>Cyanobacteriota</taxon>
        <taxon>Cyanophyceae</taxon>
        <taxon>Oscillatoriophycideae</taxon>
        <taxon>Oscillatoriales</taxon>
        <taxon>Microcoleaceae</taxon>
        <taxon>Plectonema</taxon>
    </lineage>
</organism>
<evidence type="ECO:0000259" key="2">
    <source>
        <dbReference type="Pfam" id="PF07484"/>
    </source>
</evidence>
<dbReference type="InterPro" id="IPR011083">
    <property type="entry name" value="Phage_tail_collar_dom"/>
</dbReference>
<protein>
    <submittedName>
        <fullName evidence="3">Tail fiber protein</fullName>
    </submittedName>
</protein>
<keyword evidence="4" id="KW-1185">Reference proteome</keyword>